<evidence type="ECO:0000256" key="4">
    <source>
        <dbReference type="ARBA" id="ARBA00022729"/>
    </source>
</evidence>
<dbReference type="Gene3D" id="3.90.1450.10">
    <property type="entry name" value="Guanylin"/>
    <property type="match status" value="1"/>
</dbReference>
<evidence type="ECO:0000313" key="11">
    <source>
        <dbReference type="Proteomes" id="UP000298787"/>
    </source>
</evidence>
<dbReference type="InterPro" id="IPR036382">
    <property type="entry name" value="Guanylin_sf"/>
</dbReference>
<comment type="similarity">
    <text evidence="2">Belongs to the guanylin family.</text>
</comment>
<dbReference type="AlphaFoldDB" id="A0A4U5U8W5"/>
<name>A0A4U5U8W5_COLLU</name>
<organism evidence="10 11">
    <name type="scientific">Collichthys lucidus</name>
    <name type="common">Big head croaker</name>
    <name type="synonym">Sciaena lucida</name>
    <dbReference type="NCBI Taxonomy" id="240159"/>
    <lineage>
        <taxon>Eukaryota</taxon>
        <taxon>Metazoa</taxon>
        <taxon>Chordata</taxon>
        <taxon>Craniata</taxon>
        <taxon>Vertebrata</taxon>
        <taxon>Euteleostomi</taxon>
        <taxon>Actinopterygii</taxon>
        <taxon>Neopterygii</taxon>
        <taxon>Teleostei</taxon>
        <taxon>Neoteleostei</taxon>
        <taxon>Acanthomorphata</taxon>
        <taxon>Eupercaria</taxon>
        <taxon>Sciaenidae</taxon>
        <taxon>Collichthys</taxon>
    </lineage>
</organism>
<evidence type="ECO:0000256" key="6">
    <source>
        <dbReference type="ARBA" id="ARBA00037765"/>
    </source>
</evidence>
<feature type="disulfide bond" evidence="8">
    <location>
        <begin position="61"/>
        <end position="74"/>
    </location>
</feature>
<comment type="subcellular location">
    <subcellularLocation>
        <location evidence="1">Secreted</location>
    </subcellularLocation>
</comment>
<evidence type="ECO:0000256" key="3">
    <source>
        <dbReference type="ARBA" id="ARBA00022525"/>
    </source>
</evidence>
<feature type="chain" id="PRO_5020811735" description="Guanylate cyclase activator 2B" evidence="9">
    <location>
        <begin position="21"/>
        <end position="109"/>
    </location>
</feature>
<feature type="signal peptide" evidence="9">
    <location>
        <begin position="1"/>
        <end position="20"/>
    </location>
</feature>
<evidence type="ECO:0000313" key="10">
    <source>
        <dbReference type="EMBL" id="TKS70783.1"/>
    </source>
</evidence>
<keyword evidence="3" id="KW-0964">Secreted</keyword>
<keyword evidence="4 9" id="KW-0732">Signal</keyword>
<dbReference type="STRING" id="240159.A0A4U5U8W5"/>
<dbReference type="Proteomes" id="UP000298787">
    <property type="component" value="Chromosome 5"/>
</dbReference>
<keyword evidence="11" id="KW-1185">Reference proteome</keyword>
<dbReference type="PIRSF" id="PIRSF001849">
    <property type="entry name" value="Guanylin"/>
    <property type="match status" value="1"/>
</dbReference>
<sequence>MRIPSAVLVLVLCVCRGAGGVQVKVGDKIFPLEAVKQLEELMDINDNVSPHLAKTSVGALCANPLLPQVFLPVCHGKGAGIVFSQLVYIITSPDPCEICANPSCFGCLV</sequence>
<evidence type="ECO:0000256" key="2">
    <source>
        <dbReference type="ARBA" id="ARBA00009883"/>
    </source>
</evidence>
<keyword evidence="5 8" id="KW-1015">Disulfide bond</keyword>
<gene>
    <name evidence="10" type="ORF">D9C73_005769</name>
</gene>
<dbReference type="SUPFAM" id="SSF89890">
    <property type="entry name" value="Proguanylin"/>
    <property type="match status" value="1"/>
</dbReference>
<dbReference type="GO" id="GO:0030250">
    <property type="term" value="F:guanylate cyclase activator activity"/>
    <property type="evidence" value="ECO:0007669"/>
    <property type="project" value="InterPro"/>
</dbReference>
<dbReference type="Pfam" id="PF02058">
    <property type="entry name" value="Guanylin"/>
    <property type="match status" value="1"/>
</dbReference>
<protein>
    <recommendedName>
        <fullName evidence="7">Guanylate cyclase activator 2B</fullName>
    </recommendedName>
</protein>
<proteinExistence type="inferred from homology"/>
<feature type="disulfide bond" evidence="8">
    <location>
        <begin position="99"/>
        <end position="107"/>
    </location>
</feature>
<dbReference type="PANTHER" id="PTHR11318:SF4">
    <property type="entry name" value="GUANYLATE CYCLASE ACTIVATOR 2B"/>
    <property type="match status" value="1"/>
</dbReference>
<dbReference type="PANTHER" id="PTHR11318">
    <property type="entry name" value="GUANYLIN FAMILY MEMBER"/>
    <property type="match status" value="1"/>
</dbReference>
<accession>A0A4U5U8W5</accession>
<evidence type="ECO:0000256" key="5">
    <source>
        <dbReference type="ARBA" id="ARBA00023157"/>
    </source>
</evidence>
<evidence type="ECO:0000256" key="7">
    <source>
        <dbReference type="ARBA" id="ARBA00041176"/>
    </source>
</evidence>
<feature type="disulfide bond" evidence="8">
    <location>
        <begin position="96"/>
        <end position="104"/>
    </location>
</feature>
<dbReference type="PRINTS" id="PR00774">
    <property type="entry name" value="GUANYLIN"/>
</dbReference>
<dbReference type="GO" id="GO:0005576">
    <property type="term" value="C:extracellular region"/>
    <property type="evidence" value="ECO:0007669"/>
    <property type="project" value="UniProtKB-SubCell"/>
</dbReference>
<evidence type="ECO:0000256" key="8">
    <source>
        <dbReference type="PIRSR" id="PIRSR001849-50"/>
    </source>
</evidence>
<comment type="function">
    <text evidence="6">Endogenous activator of intestinal guanylate cyclase. It stimulates this enzyme through the same receptor binding region as the heat-stable enterotoxins. May be a potent physiological regulator of intestinal fluid and electrolyte transport. May be an autocrine/paracrine regulator of intestinal salt and water transport.</text>
</comment>
<dbReference type="EMBL" id="CM014082">
    <property type="protein sequence ID" value="TKS70783.1"/>
    <property type="molecule type" value="Genomic_DNA"/>
</dbReference>
<evidence type="ECO:0000256" key="1">
    <source>
        <dbReference type="ARBA" id="ARBA00004613"/>
    </source>
</evidence>
<dbReference type="InterPro" id="IPR000879">
    <property type="entry name" value="Guanylin"/>
</dbReference>
<reference evidence="10 11" key="1">
    <citation type="submission" date="2019-01" db="EMBL/GenBank/DDBJ databases">
        <title>Genome Assembly of Collichthys lucidus.</title>
        <authorList>
            <person name="Cai M."/>
            <person name="Xiao S."/>
        </authorList>
    </citation>
    <scope>NUCLEOTIDE SEQUENCE [LARGE SCALE GENOMIC DNA]</scope>
    <source>
        <strain evidence="10">JT15FE1705JMU</strain>
        <tissue evidence="10">Muscle</tissue>
    </source>
</reference>
<evidence type="ECO:0000256" key="9">
    <source>
        <dbReference type="SAM" id="SignalP"/>
    </source>
</evidence>